<keyword evidence="1" id="KW-0812">Transmembrane</keyword>
<reference evidence="2" key="1">
    <citation type="submission" date="2019-01" db="EMBL/GenBank/DDBJ databases">
        <title>Salmonella strain 1423 plasmid sequences.</title>
        <authorList>
            <person name="Chen K."/>
            <person name="Chen S."/>
        </authorList>
    </citation>
    <scope>NUCLEOTIDE SEQUENCE</scope>
    <source>
        <strain evidence="2">Sa1423</strain>
        <plasmid evidence="2">pSa1423-160k</plasmid>
    </source>
</reference>
<keyword evidence="1" id="KW-1133">Transmembrane helix</keyword>
<name>A0A482EVM2_SALSP</name>
<geneLocation type="plasmid" evidence="2">
    <name>pSa1423-160k</name>
</geneLocation>
<keyword evidence="2" id="KW-0614">Plasmid</keyword>
<proteinExistence type="predicted"/>
<evidence type="ECO:0000313" key="2">
    <source>
        <dbReference type="EMBL" id="QBM91482.1"/>
    </source>
</evidence>
<gene>
    <name evidence="2" type="ORF">NNIBIDOC_00153</name>
</gene>
<feature type="transmembrane region" description="Helical" evidence="1">
    <location>
        <begin position="70"/>
        <end position="94"/>
    </location>
</feature>
<protein>
    <submittedName>
        <fullName evidence="2">Uncharacterized protein</fullName>
    </submittedName>
</protein>
<dbReference type="AlphaFoldDB" id="A0A482EVM2"/>
<organism evidence="2">
    <name type="scientific">Salmonella sp</name>
    <dbReference type="NCBI Taxonomy" id="599"/>
    <lineage>
        <taxon>Bacteria</taxon>
        <taxon>Pseudomonadati</taxon>
        <taxon>Pseudomonadota</taxon>
        <taxon>Gammaproteobacteria</taxon>
        <taxon>Enterobacterales</taxon>
        <taxon>Enterobacteriaceae</taxon>
        <taxon>Salmonella</taxon>
    </lineage>
</organism>
<keyword evidence="1" id="KW-0472">Membrane</keyword>
<feature type="transmembrane region" description="Helical" evidence="1">
    <location>
        <begin position="20"/>
        <end position="37"/>
    </location>
</feature>
<sequence length="109" mass="12288">MGITADRSSSSKSRNVRSRISPRVMTMLTFILMQDIATSDRRRRLWIYAFKHRHFLDLTSGFPSLLRSAIMFPAVASVVGSTVIAMTLAARFIISRSRSRAGWIAFIHG</sequence>
<evidence type="ECO:0000256" key="1">
    <source>
        <dbReference type="SAM" id="Phobius"/>
    </source>
</evidence>
<accession>A0A482EVM2</accession>
<dbReference type="EMBL" id="MK356558">
    <property type="protein sequence ID" value="QBM91482.1"/>
    <property type="molecule type" value="Genomic_DNA"/>
</dbReference>